<feature type="domain" description="Phorbol-ester/DAG-type" evidence="4">
    <location>
        <begin position="10"/>
        <end position="59"/>
    </location>
</feature>
<keyword evidence="6" id="KW-1185">Reference proteome</keyword>
<dbReference type="Gramene" id="KJB78681">
    <property type="protein sequence ID" value="KJB78681"/>
    <property type="gene ID" value="B456_013G012100"/>
</dbReference>
<reference evidence="5 6" key="1">
    <citation type="journal article" date="2012" name="Nature">
        <title>Repeated polyploidization of Gossypium genomes and the evolution of spinnable cotton fibres.</title>
        <authorList>
            <person name="Paterson A.H."/>
            <person name="Wendel J.F."/>
            <person name="Gundlach H."/>
            <person name="Guo H."/>
            <person name="Jenkins J."/>
            <person name="Jin D."/>
            <person name="Llewellyn D."/>
            <person name="Showmaker K.C."/>
            <person name="Shu S."/>
            <person name="Udall J."/>
            <person name="Yoo M.J."/>
            <person name="Byers R."/>
            <person name="Chen W."/>
            <person name="Doron-Faigenboim A."/>
            <person name="Duke M.V."/>
            <person name="Gong L."/>
            <person name="Grimwood J."/>
            <person name="Grover C."/>
            <person name="Grupp K."/>
            <person name="Hu G."/>
            <person name="Lee T.H."/>
            <person name="Li J."/>
            <person name="Lin L."/>
            <person name="Liu T."/>
            <person name="Marler B.S."/>
            <person name="Page J.T."/>
            <person name="Roberts A.W."/>
            <person name="Romanel E."/>
            <person name="Sanders W.S."/>
            <person name="Szadkowski E."/>
            <person name="Tan X."/>
            <person name="Tang H."/>
            <person name="Xu C."/>
            <person name="Wang J."/>
            <person name="Wang Z."/>
            <person name="Zhang D."/>
            <person name="Zhang L."/>
            <person name="Ashrafi H."/>
            <person name="Bedon F."/>
            <person name="Bowers J.E."/>
            <person name="Brubaker C.L."/>
            <person name="Chee P.W."/>
            <person name="Das S."/>
            <person name="Gingle A.R."/>
            <person name="Haigler C.H."/>
            <person name="Harker D."/>
            <person name="Hoffmann L.V."/>
            <person name="Hovav R."/>
            <person name="Jones D.C."/>
            <person name="Lemke C."/>
            <person name="Mansoor S."/>
            <person name="ur Rahman M."/>
            <person name="Rainville L.N."/>
            <person name="Rambani A."/>
            <person name="Reddy U.K."/>
            <person name="Rong J.K."/>
            <person name="Saranga Y."/>
            <person name="Scheffler B.E."/>
            <person name="Scheffler J.A."/>
            <person name="Stelly D.M."/>
            <person name="Triplett B.A."/>
            <person name="Van Deynze A."/>
            <person name="Vaslin M.F."/>
            <person name="Waghmare V.N."/>
            <person name="Walford S.A."/>
            <person name="Wright R.J."/>
            <person name="Zaki E.A."/>
            <person name="Zhang T."/>
            <person name="Dennis E.S."/>
            <person name="Mayer K.F."/>
            <person name="Peterson D.G."/>
            <person name="Rokhsar D.S."/>
            <person name="Wang X."/>
            <person name="Schmutz J."/>
        </authorList>
    </citation>
    <scope>NUCLEOTIDE SEQUENCE [LARGE SCALE GENOMIC DNA]</scope>
</reference>
<keyword evidence="1" id="KW-0479">Metal-binding</keyword>
<evidence type="ECO:0000259" key="4">
    <source>
        <dbReference type="PROSITE" id="PS00479"/>
    </source>
</evidence>
<name>A0A0D2V7T6_GOSRA</name>
<dbReference type="Pfam" id="PF03107">
    <property type="entry name" value="C1_2"/>
    <property type="match status" value="1"/>
</dbReference>
<dbReference type="OMA" id="SACEDPM"/>
<dbReference type="InterPro" id="IPR002219">
    <property type="entry name" value="PKC_DAG/PE"/>
</dbReference>
<dbReference type="PANTHER" id="PTHR46288:SF27">
    <property type="entry name" value="CYSTEINE_HISTIDINE-RICH C1 DOMAIN FAMILY PROTEIN"/>
    <property type="match status" value="1"/>
</dbReference>
<dbReference type="EMBL" id="CM001752">
    <property type="protein sequence ID" value="KJB78681.1"/>
    <property type="molecule type" value="Genomic_DNA"/>
</dbReference>
<sequence>MKIQHVIHHHPLLFIQEESTLSSCRGCRSYLSGPTYGCKPCRFFIHKSCLDEHKAEVQCFFHPCPLTISTESFFDSNQKDEVICSICEGLCSSSSSTYGCMQMRVFFCMKSIPLQFINHRIHPCTLKFFSSKRKYLFIIF</sequence>
<evidence type="ECO:0000313" key="5">
    <source>
        <dbReference type="EMBL" id="KJB78681.1"/>
    </source>
</evidence>
<proteinExistence type="predicted"/>
<keyword evidence="3" id="KW-0862">Zinc</keyword>
<organism evidence="5 6">
    <name type="scientific">Gossypium raimondii</name>
    <name type="common">Peruvian cotton</name>
    <name type="synonym">Gossypium klotzschianum subsp. raimondii</name>
    <dbReference type="NCBI Taxonomy" id="29730"/>
    <lineage>
        <taxon>Eukaryota</taxon>
        <taxon>Viridiplantae</taxon>
        <taxon>Streptophyta</taxon>
        <taxon>Embryophyta</taxon>
        <taxon>Tracheophyta</taxon>
        <taxon>Spermatophyta</taxon>
        <taxon>Magnoliopsida</taxon>
        <taxon>eudicotyledons</taxon>
        <taxon>Gunneridae</taxon>
        <taxon>Pentapetalae</taxon>
        <taxon>rosids</taxon>
        <taxon>malvids</taxon>
        <taxon>Malvales</taxon>
        <taxon>Malvaceae</taxon>
        <taxon>Malvoideae</taxon>
        <taxon>Gossypium</taxon>
    </lineage>
</organism>
<evidence type="ECO:0000313" key="6">
    <source>
        <dbReference type="Proteomes" id="UP000032304"/>
    </source>
</evidence>
<dbReference type="InterPro" id="IPR046349">
    <property type="entry name" value="C1-like_sf"/>
</dbReference>
<dbReference type="Proteomes" id="UP000032304">
    <property type="component" value="Chromosome 13"/>
</dbReference>
<evidence type="ECO:0000256" key="3">
    <source>
        <dbReference type="ARBA" id="ARBA00022833"/>
    </source>
</evidence>
<dbReference type="GO" id="GO:0046872">
    <property type="term" value="F:metal ion binding"/>
    <property type="evidence" value="ECO:0007669"/>
    <property type="project" value="UniProtKB-KW"/>
</dbReference>
<dbReference type="SUPFAM" id="SSF57889">
    <property type="entry name" value="Cysteine-rich domain"/>
    <property type="match status" value="1"/>
</dbReference>
<protein>
    <recommendedName>
        <fullName evidence="4">Phorbol-ester/DAG-type domain-containing protein</fullName>
    </recommendedName>
</protein>
<accession>A0A0D2V7T6</accession>
<dbReference type="AlphaFoldDB" id="A0A0D2V7T6"/>
<dbReference type="PANTHER" id="PTHR46288">
    <property type="entry name" value="PHORBOL-ESTER/DAG-TYPE DOMAIN-CONTAINING PROTEIN"/>
    <property type="match status" value="1"/>
</dbReference>
<keyword evidence="2" id="KW-0677">Repeat</keyword>
<dbReference type="PROSITE" id="PS00479">
    <property type="entry name" value="ZF_DAG_PE_1"/>
    <property type="match status" value="1"/>
</dbReference>
<evidence type="ECO:0000256" key="2">
    <source>
        <dbReference type="ARBA" id="ARBA00022737"/>
    </source>
</evidence>
<evidence type="ECO:0000256" key="1">
    <source>
        <dbReference type="ARBA" id="ARBA00022723"/>
    </source>
</evidence>
<gene>
    <name evidence="5" type="ORF">B456_013G012100</name>
</gene>
<dbReference type="InterPro" id="IPR004146">
    <property type="entry name" value="DC1"/>
</dbReference>